<feature type="transmembrane region" description="Helical" evidence="3">
    <location>
        <begin position="95"/>
        <end position="117"/>
    </location>
</feature>
<protein>
    <submittedName>
        <fullName evidence="4">Uncharacterized protein</fullName>
    </submittedName>
</protein>
<dbReference type="RefSeq" id="WP_150385702.1">
    <property type="nucleotide sequence ID" value="NZ_CP009249.1"/>
</dbReference>
<feature type="region of interest" description="Disordered" evidence="2">
    <location>
        <begin position="1"/>
        <end position="49"/>
    </location>
</feature>
<evidence type="ECO:0000256" key="3">
    <source>
        <dbReference type="SAM" id="Phobius"/>
    </source>
</evidence>
<accession>A0A1L7D2C2</accession>
<gene>
    <name evidence="4" type="ORF">CPHO_04210</name>
</gene>
<evidence type="ECO:0000313" key="4">
    <source>
        <dbReference type="EMBL" id="APT92223.1"/>
    </source>
</evidence>
<keyword evidence="5" id="KW-1185">Reference proteome</keyword>
<feature type="coiled-coil region" evidence="1">
    <location>
        <begin position="128"/>
        <end position="155"/>
    </location>
</feature>
<name>A0A1L7D2C2_9CORY</name>
<evidence type="ECO:0000313" key="5">
    <source>
        <dbReference type="Proteomes" id="UP000185491"/>
    </source>
</evidence>
<organism evidence="4 5">
    <name type="scientific">Corynebacterium phocae</name>
    <dbReference type="NCBI Taxonomy" id="161895"/>
    <lineage>
        <taxon>Bacteria</taxon>
        <taxon>Bacillati</taxon>
        <taxon>Actinomycetota</taxon>
        <taxon>Actinomycetes</taxon>
        <taxon>Mycobacteriales</taxon>
        <taxon>Corynebacteriaceae</taxon>
        <taxon>Corynebacterium</taxon>
    </lineage>
</organism>
<feature type="compositionally biased region" description="Polar residues" evidence="2">
    <location>
        <begin position="20"/>
        <end position="29"/>
    </location>
</feature>
<keyword evidence="3" id="KW-0812">Transmembrane</keyword>
<reference evidence="4 5" key="1">
    <citation type="submission" date="2014-08" db="EMBL/GenBank/DDBJ databases">
        <title>Complete genome sequence of Corynebacterium phocae M408/89/1(T)(=DSM 44612(T)), isolated from the common seal (Phoca vitulina).</title>
        <authorList>
            <person name="Ruckert C."/>
            <person name="Albersmeier A."/>
            <person name="Winkler A."/>
            <person name="Kalinowski J."/>
        </authorList>
    </citation>
    <scope>NUCLEOTIDE SEQUENCE [LARGE SCALE GENOMIC DNA]</scope>
    <source>
        <strain evidence="4 5">M408/89/1</strain>
    </source>
</reference>
<feature type="compositionally biased region" description="Polar residues" evidence="2">
    <location>
        <begin position="1"/>
        <end position="12"/>
    </location>
</feature>
<dbReference type="OrthoDB" id="4424797at2"/>
<dbReference type="EMBL" id="CP009249">
    <property type="protein sequence ID" value="APT92223.1"/>
    <property type="molecule type" value="Genomic_DNA"/>
</dbReference>
<proteinExistence type="predicted"/>
<evidence type="ECO:0000256" key="2">
    <source>
        <dbReference type="SAM" id="MobiDB-lite"/>
    </source>
</evidence>
<sequence>MAISRDYTTGNDSYVPRTAGQHSSVLTRTRTSRDHFAARQAARPASDKRLAPGMLSRTEVQIRSHKDRVAASRLGSKQVVSERGRRVTTSREVRLLTKLSAYSIALLIAGVCMAMWFSGSATSQAFRIQQLSSQEATLDNQLETLHRDLENARSAADVSRRAVGVSMGVPVQAGIVEVNPEGELIHLREATQEMDSIIDVNGELVRPGQASSDPAAARDLEGNVAPLPQGQQAVENAPAPAPGVGPVAAALPARAPYSG</sequence>
<feature type="region of interest" description="Disordered" evidence="2">
    <location>
        <begin position="207"/>
        <end position="246"/>
    </location>
</feature>
<dbReference type="AlphaFoldDB" id="A0A1L7D2C2"/>
<keyword evidence="3" id="KW-1133">Transmembrane helix</keyword>
<evidence type="ECO:0000256" key="1">
    <source>
        <dbReference type="SAM" id="Coils"/>
    </source>
</evidence>
<dbReference type="KEGG" id="cpho:CPHO_04210"/>
<dbReference type="STRING" id="161895.CPHO_04210"/>
<keyword evidence="1" id="KW-0175">Coiled coil</keyword>
<dbReference type="Proteomes" id="UP000185491">
    <property type="component" value="Chromosome"/>
</dbReference>
<keyword evidence="3" id="KW-0472">Membrane</keyword>